<dbReference type="InterPro" id="IPR002935">
    <property type="entry name" value="SAM_O-MeTrfase"/>
</dbReference>
<dbReference type="InterPro" id="IPR050362">
    <property type="entry name" value="Cation-dep_OMT"/>
</dbReference>
<accession>A0ABT9NCR1</accession>
<keyword evidence="1" id="KW-0489">Methyltransferase</keyword>
<dbReference type="EMBL" id="JAUSQW010000001">
    <property type="protein sequence ID" value="MDP9801478.1"/>
    <property type="molecule type" value="Genomic_DNA"/>
</dbReference>
<evidence type="ECO:0000256" key="2">
    <source>
        <dbReference type="ARBA" id="ARBA00022679"/>
    </source>
</evidence>
<keyword evidence="2" id="KW-0808">Transferase</keyword>
<dbReference type="Proteomes" id="UP001235966">
    <property type="component" value="Unassembled WGS sequence"/>
</dbReference>
<evidence type="ECO:0000313" key="4">
    <source>
        <dbReference type="EMBL" id="MDP9801478.1"/>
    </source>
</evidence>
<organism evidence="4 5">
    <name type="scientific">Arcanobacterium wilhelmae</name>
    <dbReference type="NCBI Taxonomy" id="1803177"/>
    <lineage>
        <taxon>Bacteria</taxon>
        <taxon>Bacillati</taxon>
        <taxon>Actinomycetota</taxon>
        <taxon>Actinomycetes</taxon>
        <taxon>Actinomycetales</taxon>
        <taxon>Actinomycetaceae</taxon>
        <taxon>Arcanobacterium</taxon>
    </lineage>
</organism>
<name>A0ABT9NCR1_9ACTO</name>
<keyword evidence="5" id="KW-1185">Reference proteome</keyword>
<dbReference type="InterPro" id="IPR029063">
    <property type="entry name" value="SAM-dependent_MTases_sf"/>
</dbReference>
<dbReference type="SUPFAM" id="SSF53335">
    <property type="entry name" value="S-adenosyl-L-methionine-dependent methyltransferases"/>
    <property type="match status" value="1"/>
</dbReference>
<proteinExistence type="predicted"/>
<dbReference type="PROSITE" id="PS51682">
    <property type="entry name" value="SAM_OMT_I"/>
    <property type="match status" value="1"/>
</dbReference>
<comment type="caution">
    <text evidence="4">The sequence shown here is derived from an EMBL/GenBank/DDBJ whole genome shotgun (WGS) entry which is preliminary data.</text>
</comment>
<evidence type="ECO:0000313" key="5">
    <source>
        <dbReference type="Proteomes" id="UP001235966"/>
    </source>
</evidence>
<dbReference type="PANTHER" id="PTHR10509">
    <property type="entry name" value="O-METHYLTRANSFERASE-RELATED"/>
    <property type="match status" value="1"/>
</dbReference>
<dbReference type="Pfam" id="PF01596">
    <property type="entry name" value="Methyltransf_3"/>
    <property type="match status" value="1"/>
</dbReference>
<dbReference type="PANTHER" id="PTHR10509:SF85">
    <property type="entry name" value="O-METHYLTRANSFERASE RV1220C-RELATED"/>
    <property type="match status" value="1"/>
</dbReference>
<evidence type="ECO:0000256" key="1">
    <source>
        <dbReference type="ARBA" id="ARBA00022603"/>
    </source>
</evidence>
<sequence length="206" mass="21797">MSNKTASWAYAEENSRQSEVALRAREISEELGLEPVSVATGALLRTLAASAKTIAEIGTGAGVSGLFLLEAGTNSKLTSIDTDTEAQSHAREFFAAANLASSRYRVINGRSADLLPRLAGNTYDLVFVDGDPLEAEGDVAEAIRMLRPGGILALARALYADRVADPARRDERTVALRNLGITLLESEEVTASIVPIGDGLIIAVKN</sequence>
<dbReference type="Gene3D" id="3.40.50.150">
    <property type="entry name" value="Vaccinia Virus protein VP39"/>
    <property type="match status" value="1"/>
</dbReference>
<evidence type="ECO:0000256" key="3">
    <source>
        <dbReference type="ARBA" id="ARBA00022691"/>
    </source>
</evidence>
<gene>
    <name evidence="4" type="ORF">J2S49_001554</name>
</gene>
<dbReference type="RefSeq" id="WP_307014723.1">
    <property type="nucleotide sequence ID" value="NZ_JAUSQW010000001.1"/>
</dbReference>
<keyword evidence="3" id="KW-0949">S-adenosyl-L-methionine</keyword>
<protein>
    <submittedName>
        <fullName evidence="4">O-methyltransferase YrrM</fullName>
    </submittedName>
</protein>
<dbReference type="CDD" id="cd02440">
    <property type="entry name" value="AdoMet_MTases"/>
    <property type="match status" value="1"/>
</dbReference>
<reference evidence="4 5" key="1">
    <citation type="submission" date="2023-07" db="EMBL/GenBank/DDBJ databases">
        <title>Sequencing the genomes of 1000 actinobacteria strains.</title>
        <authorList>
            <person name="Klenk H.-P."/>
        </authorList>
    </citation>
    <scope>NUCLEOTIDE SEQUENCE [LARGE SCALE GENOMIC DNA]</scope>
    <source>
        <strain evidence="4 5">DSM 102162</strain>
    </source>
</reference>